<keyword evidence="12" id="KW-1185">Reference proteome</keyword>
<evidence type="ECO:0000313" key="11">
    <source>
        <dbReference type="EMBL" id="GAA0244905.1"/>
    </source>
</evidence>
<dbReference type="EMBL" id="BAAABU010000013">
    <property type="protein sequence ID" value="GAA0244905.1"/>
    <property type="molecule type" value="Genomic_DNA"/>
</dbReference>
<dbReference type="Proteomes" id="UP001500416">
    <property type="component" value="Unassembled WGS sequence"/>
</dbReference>
<dbReference type="InterPro" id="IPR050482">
    <property type="entry name" value="Sensor_HK_TwoCompSys"/>
</dbReference>
<keyword evidence="9" id="KW-0812">Transmembrane</keyword>
<name>A0ABN0UBC5_9PSEU</name>
<feature type="transmembrane region" description="Helical" evidence="9">
    <location>
        <begin position="88"/>
        <end position="108"/>
    </location>
</feature>
<evidence type="ECO:0000256" key="9">
    <source>
        <dbReference type="SAM" id="Phobius"/>
    </source>
</evidence>
<keyword evidence="5" id="KW-0547">Nucleotide-binding</keyword>
<gene>
    <name evidence="11" type="ORF">GCM10010492_50300</name>
</gene>
<evidence type="ECO:0000313" key="12">
    <source>
        <dbReference type="Proteomes" id="UP001500416"/>
    </source>
</evidence>
<keyword evidence="9" id="KW-1133">Transmembrane helix</keyword>
<feature type="domain" description="Signal transduction histidine kinase subgroup 3 dimerisation and phosphoacceptor" evidence="10">
    <location>
        <begin position="145"/>
        <end position="209"/>
    </location>
</feature>
<dbReference type="InterPro" id="IPR036890">
    <property type="entry name" value="HATPase_C_sf"/>
</dbReference>
<evidence type="ECO:0000259" key="10">
    <source>
        <dbReference type="Pfam" id="PF07730"/>
    </source>
</evidence>
<keyword evidence="9" id="KW-0472">Membrane</keyword>
<dbReference type="CDD" id="cd16917">
    <property type="entry name" value="HATPase_UhpB-NarQ-NarX-like"/>
    <property type="match status" value="1"/>
</dbReference>
<organism evidence="11 12">
    <name type="scientific">Saccharothrix mutabilis subsp. mutabilis</name>
    <dbReference type="NCBI Taxonomy" id="66855"/>
    <lineage>
        <taxon>Bacteria</taxon>
        <taxon>Bacillati</taxon>
        <taxon>Actinomycetota</taxon>
        <taxon>Actinomycetes</taxon>
        <taxon>Pseudonocardiales</taxon>
        <taxon>Pseudonocardiaceae</taxon>
        <taxon>Saccharothrix</taxon>
    </lineage>
</organism>
<evidence type="ECO:0000256" key="8">
    <source>
        <dbReference type="ARBA" id="ARBA00023012"/>
    </source>
</evidence>
<keyword evidence="8" id="KW-0902">Two-component regulatory system</keyword>
<evidence type="ECO:0000256" key="4">
    <source>
        <dbReference type="ARBA" id="ARBA00022679"/>
    </source>
</evidence>
<dbReference type="PANTHER" id="PTHR24421">
    <property type="entry name" value="NITRATE/NITRITE SENSOR PROTEIN NARX-RELATED"/>
    <property type="match status" value="1"/>
</dbReference>
<feature type="transmembrane region" description="Helical" evidence="9">
    <location>
        <begin position="113"/>
        <end position="130"/>
    </location>
</feature>
<protein>
    <recommendedName>
        <fullName evidence="2">histidine kinase</fullName>
        <ecNumber evidence="2">2.7.13.3</ecNumber>
    </recommendedName>
</protein>
<dbReference type="InterPro" id="IPR011712">
    <property type="entry name" value="Sig_transdc_His_kin_sub3_dim/P"/>
</dbReference>
<comment type="catalytic activity">
    <reaction evidence="1">
        <text>ATP + protein L-histidine = ADP + protein N-phospho-L-histidine.</text>
        <dbReference type="EC" id="2.7.13.3"/>
    </reaction>
</comment>
<dbReference type="Gene3D" id="3.30.565.10">
    <property type="entry name" value="Histidine kinase-like ATPase, C-terminal domain"/>
    <property type="match status" value="1"/>
</dbReference>
<feature type="transmembrane region" description="Helical" evidence="9">
    <location>
        <begin position="24"/>
        <end position="51"/>
    </location>
</feature>
<evidence type="ECO:0000256" key="3">
    <source>
        <dbReference type="ARBA" id="ARBA00022553"/>
    </source>
</evidence>
<accession>A0ABN0UBC5</accession>
<evidence type="ECO:0000256" key="1">
    <source>
        <dbReference type="ARBA" id="ARBA00000085"/>
    </source>
</evidence>
<proteinExistence type="predicted"/>
<dbReference type="EC" id="2.7.13.3" evidence="2"/>
<evidence type="ECO:0000256" key="7">
    <source>
        <dbReference type="ARBA" id="ARBA00022840"/>
    </source>
</evidence>
<keyword evidence="4" id="KW-0808">Transferase</keyword>
<sequence>MVLFALLLVAVALGATDLPGWVVAVALLAPVAALALLVVFPPGSLVVCAGASQLAALAMDDSVPPWSVALAAAVGVVSVLAGRVVVRPAIPLVVFAVGALVGGGVAALAGREWGAGPFVLLAAVVLPWSVGRSIRQQTEVARLRERNRIAHDMHDTLGHELSLLALRAGALELSADLAEPHRRAVAELRSGAAAATDRLAEIIGVLRDGEPAPLRPADGSVDELVERAAAAGLAVTLETDGETAPPVVDRTVVRIVQEALTNAMKHAPGAAVRVRRVTAEGRTVVTVTNTVAGGGPGTGSRRGLAGLRAGVRAVGGTLRAGRRGDVFEIVATLPHGGER</sequence>
<dbReference type="Gene3D" id="1.20.5.1930">
    <property type="match status" value="1"/>
</dbReference>
<keyword evidence="6" id="KW-0418">Kinase</keyword>
<keyword evidence="3" id="KW-0597">Phosphoprotein</keyword>
<comment type="caution">
    <text evidence="11">The sequence shown here is derived from an EMBL/GenBank/DDBJ whole genome shotgun (WGS) entry which is preliminary data.</text>
</comment>
<dbReference type="Pfam" id="PF07730">
    <property type="entry name" value="HisKA_3"/>
    <property type="match status" value="1"/>
</dbReference>
<evidence type="ECO:0000256" key="6">
    <source>
        <dbReference type="ARBA" id="ARBA00022777"/>
    </source>
</evidence>
<evidence type="ECO:0000256" key="5">
    <source>
        <dbReference type="ARBA" id="ARBA00022741"/>
    </source>
</evidence>
<feature type="transmembrane region" description="Helical" evidence="9">
    <location>
        <begin position="63"/>
        <end position="82"/>
    </location>
</feature>
<dbReference type="PANTHER" id="PTHR24421:SF10">
    <property type="entry name" value="NITRATE_NITRITE SENSOR PROTEIN NARQ"/>
    <property type="match status" value="1"/>
</dbReference>
<evidence type="ECO:0000256" key="2">
    <source>
        <dbReference type="ARBA" id="ARBA00012438"/>
    </source>
</evidence>
<keyword evidence="7" id="KW-0067">ATP-binding</keyword>
<reference evidence="11 12" key="1">
    <citation type="journal article" date="2019" name="Int. J. Syst. Evol. Microbiol.">
        <title>The Global Catalogue of Microorganisms (GCM) 10K type strain sequencing project: providing services to taxonomists for standard genome sequencing and annotation.</title>
        <authorList>
            <consortium name="The Broad Institute Genomics Platform"/>
            <consortium name="The Broad Institute Genome Sequencing Center for Infectious Disease"/>
            <person name="Wu L."/>
            <person name="Ma J."/>
        </authorList>
    </citation>
    <scope>NUCLEOTIDE SEQUENCE [LARGE SCALE GENOMIC DNA]</scope>
    <source>
        <strain evidence="11 12">JCM 3380</strain>
    </source>
</reference>
<dbReference type="SUPFAM" id="SSF55874">
    <property type="entry name" value="ATPase domain of HSP90 chaperone/DNA topoisomerase II/histidine kinase"/>
    <property type="match status" value="1"/>
</dbReference>